<dbReference type="PANTHER" id="PTHR47685:SF1">
    <property type="entry name" value="MAGNESIUM TRANSPORT PROTEIN CORA"/>
    <property type="match status" value="1"/>
</dbReference>
<evidence type="ECO:0000313" key="7">
    <source>
        <dbReference type="EMBL" id="KAF2485287.1"/>
    </source>
</evidence>
<gene>
    <name evidence="7" type="ORF">BDY17DRAFT_293251</name>
</gene>
<evidence type="ECO:0000256" key="1">
    <source>
        <dbReference type="ARBA" id="ARBA00004141"/>
    </source>
</evidence>
<dbReference type="EMBL" id="MU001633">
    <property type="protein sequence ID" value="KAF2485287.1"/>
    <property type="molecule type" value="Genomic_DNA"/>
</dbReference>
<protein>
    <recommendedName>
        <fullName evidence="9">Cora-like Mg2+ transporter protein-domain-containing protein</fullName>
    </recommendedName>
</protein>
<dbReference type="GO" id="GO:0016020">
    <property type="term" value="C:membrane"/>
    <property type="evidence" value="ECO:0007669"/>
    <property type="project" value="UniProtKB-SubCell"/>
</dbReference>
<reference evidence="7" key="1">
    <citation type="journal article" date="2020" name="Stud. Mycol.">
        <title>101 Dothideomycetes genomes: a test case for predicting lifestyles and emergence of pathogens.</title>
        <authorList>
            <person name="Haridas S."/>
            <person name="Albert R."/>
            <person name="Binder M."/>
            <person name="Bloem J."/>
            <person name="Labutti K."/>
            <person name="Salamov A."/>
            <person name="Andreopoulos B."/>
            <person name="Baker S."/>
            <person name="Barry K."/>
            <person name="Bills G."/>
            <person name="Bluhm B."/>
            <person name="Cannon C."/>
            <person name="Castanera R."/>
            <person name="Culley D."/>
            <person name="Daum C."/>
            <person name="Ezra D."/>
            <person name="Gonzalez J."/>
            <person name="Henrissat B."/>
            <person name="Kuo A."/>
            <person name="Liang C."/>
            <person name="Lipzen A."/>
            <person name="Lutzoni F."/>
            <person name="Magnuson J."/>
            <person name="Mondo S."/>
            <person name="Nolan M."/>
            <person name="Ohm R."/>
            <person name="Pangilinan J."/>
            <person name="Park H.-J."/>
            <person name="Ramirez L."/>
            <person name="Alfaro M."/>
            <person name="Sun H."/>
            <person name="Tritt A."/>
            <person name="Yoshinaga Y."/>
            <person name="Zwiers L.-H."/>
            <person name="Turgeon B."/>
            <person name="Goodwin S."/>
            <person name="Spatafora J."/>
            <person name="Crous P."/>
            <person name="Grigoriev I."/>
        </authorList>
    </citation>
    <scope>NUCLEOTIDE SEQUENCE</scope>
    <source>
        <strain evidence="7">CBS 113389</strain>
    </source>
</reference>
<organism evidence="7 8">
    <name type="scientific">Neohortaea acidophila</name>
    <dbReference type="NCBI Taxonomy" id="245834"/>
    <lineage>
        <taxon>Eukaryota</taxon>
        <taxon>Fungi</taxon>
        <taxon>Dikarya</taxon>
        <taxon>Ascomycota</taxon>
        <taxon>Pezizomycotina</taxon>
        <taxon>Dothideomycetes</taxon>
        <taxon>Dothideomycetidae</taxon>
        <taxon>Mycosphaerellales</taxon>
        <taxon>Teratosphaeriaceae</taxon>
        <taxon>Neohortaea</taxon>
    </lineage>
</organism>
<comment type="subcellular location">
    <subcellularLocation>
        <location evidence="1">Membrane</location>
        <topology evidence="1">Multi-pass membrane protein</topology>
    </subcellularLocation>
</comment>
<evidence type="ECO:0000256" key="4">
    <source>
        <dbReference type="ARBA" id="ARBA00023136"/>
    </source>
</evidence>
<dbReference type="Gene3D" id="1.20.58.340">
    <property type="entry name" value="Magnesium transport protein CorA, transmembrane region"/>
    <property type="match status" value="1"/>
</dbReference>
<dbReference type="PANTHER" id="PTHR47685">
    <property type="entry name" value="MAGNESIUM TRANSPORT PROTEIN CORA"/>
    <property type="match status" value="1"/>
</dbReference>
<dbReference type="OrthoDB" id="5430750at2759"/>
<evidence type="ECO:0000256" key="2">
    <source>
        <dbReference type="ARBA" id="ARBA00022692"/>
    </source>
</evidence>
<evidence type="ECO:0000313" key="8">
    <source>
        <dbReference type="Proteomes" id="UP000799767"/>
    </source>
</evidence>
<keyword evidence="8" id="KW-1185">Reference proteome</keyword>
<dbReference type="Proteomes" id="UP000799767">
    <property type="component" value="Unassembled WGS sequence"/>
</dbReference>
<evidence type="ECO:0000256" key="3">
    <source>
        <dbReference type="ARBA" id="ARBA00022989"/>
    </source>
</evidence>
<keyword evidence="5" id="KW-0175">Coiled coil</keyword>
<dbReference type="InterPro" id="IPR002523">
    <property type="entry name" value="MgTranspt_CorA/ZnTranspt_ZntB"/>
</dbReference>
<evidence type="ECO:0008006" key="9">
    <source>
        <dbReference type="Google" id="ProtNLM"/>
    </source>
</evidence>
<evidence type="ECO:0000256" key="6">
    <source>
        <dbReference type="SAM" id="Phobius"/>
    </source>
</evidence>
<dbReference type="Pfam" id="PF01544">
    <property type="entry name" value="CorA"/>
    <property type="match status" value="1"/>
</dbReference>
<feature type="transmembrane region" description="Helical" evidence="6">
    <location>
        <begin position="546"/>
        <end position="567"/>
    </location>
</feature>
<accession>A0A6A6Q1H2</accession>
<dbReference type="GO" id="GO:0046873">
    <property type="term" value="F:metal ion transmembrane transporter activity"/>
    <property type="evidence" value="ECO:0007669"/>
    <property type="project" value="InterPro"/>
</dbReference>
<dbReference type="GeneID" id="54473963"/>
<keyword evidence="4 6" id="KW-0472">Membrane</keyword>
<keyword evidence="2 6" id="KW-0812">Transmembrane</keyword>
<dbReference type="InterPro" id="IPR045863">
    <property type="entry name" value="CorA_TM1_TM2"/>
</dbReference>
<dbReference type="SUPFAM" id="SSF144083">
    <property type="entry name" value="Magnesium transport protein CorA, transmembrane region"/>
    <property type="match status" value="1"/>
</dbReference>
<dbReference type="RefSeq" id="XP_033591856.1">
    <property type="nucleotide sequence ID" value="XM_033732961.1"/>
</dbReference>
<proteinExistence type="predicted"/>
<name>A0A6A6Q1H2_9PEZI</name>
<sequence>MSLAAYMRLLAPRQFCQMAFDGLAVTTEPDESTVKPGAGSAWTHKPLTPAQLLINDIRIQTLRRSGGPRLEVTPQAPWSLVPDDEAEDSASWRRKASDAAKNPIQRQQFLTFEAEYGWMRRLRLNHTDSAEDGQPLSTKCRWIHCSSKFEDYLEGFLWALSEDYTTRAELMPSLKSTIEQHARYSKHGKCFTPFSAFLGPSGDASYPLLMSVPFLDWSVQGPTPPLRFQIDKREGFQSAKSSAHLLRSVLQHFYRLEDTHDRERDQVFNKHKPWGTDRGLDLKLRQWYGHYPTALNVDEMWMLVVDSQHIVTFSSNQTWKSQSPSHQLPSRISDISFRGIRNAFFASEDGGDFTAMTQAIASLNGAVGMMHRSFWPDFLLPLTDRYAGYLSHLQYRLHRAPSTRLVLDLVACLEELGIVISITEQQIETINELLAKIRKYEEDHIEADLTATAEHDVPRLSSVLAPTMEVLDKLQRELIDLRDLRDNTDRLVTRTIQLVNIRLEDHGKAILVFTVVTLIFLPLNFLSSYFGMNFRDIRDTDQTQWLFWPVALCVTAGVAGGSVFLAFSGRQWWERFVMWRDRRKEMYLSLATASQQRMRQS</sequence>
<keyword evidence="3 6" id="KW-1133">Transmembrane helix</keyword>
<feature type="coiled-coil region" evidence="5">
    <location>
        <begin position="423"/>
        <end position="491"/>
    </location>
</feature>
<evidence type="ECO:0000256" key="5">
    <source>
        <dbReference type="SAM" id="Coils"/>
    </source>
</evidence>
<feature type="transmembrane region" description="Helical" evidence="6">
    <location>
        <begin position="509"/>
        <end position="526"/>
    </location>
</feature>
<dbReference type="InterPro" id="IPR050829">
    <property type="entry name" value="CorA_MIT"/>
</dbReference>
<dbReference type="AlphaFoldDB" id="A0A6A6Q1H2"/>